<dbReference type="RefSeq" id="WP_209614475.1">
    <property type="nucleotide sequence ID" value="NZ_JAGJRS010000001.1"/>
</dbReference>
<protein>
    <submittedName>
        <fullName evidence="4">D-alanyl-D-alanine carboxypeptidase/D-alanyl-D-alanine-endopeptidase</fullName>
        <ecNumber evidence="4">3.4.16.4</ecNumber>
    </submittedName>
</protein>
<comment type="similarity">
    <text evidence="1">Belongs to the peptidase S13 family.</text>
</comment>
<feature type="chain" id="PRO_5045717472" evidence="3">
    <location>
        <begin position="22"/>
        <end position="498"/>
    </location>
</feature>
<dbReference type="Pfam" id="PF02113">
    <property type="entry name" value="Peptidase_S13"/>
    <property type="match status" value="1"/>
</dbReference>
<name>A0ABS4DI60_9GAMM</name>
<evidence type="ECO:0000313" key="4">
    <source>
        <dbReference type="EMBL" id="MBP1472738.1"/>
    </source>
</evidence>
<dbReference type="Gene3D" id="3.40.710.10">
    <property type="entry name" value="DD-peptidase/beta-lactamase superfamily"/>
    <property type="match status" value="2"/>
</dbReference>
<keyword evidence="5" id="KW-1185">Reference proteome</keyword>
<dbReference type="PANTHER" id="PTHR30023:SF0">
    <property type="entry name" value="PENICILLIN-SENSITIVE CARBOXYPEPTIDASE A"/>
    <property type="match status" value="1"/>
</dbReference>
<evidence type="ECO:0000256" key="1">
    <source>
        <dbReference type="ARBA" id="ARBA00006096"/>
    </source>
</evidence>
<dbReference type="SUPFAM" id="SSF56601">
    <property type="entry name" value="beta-lactamase/transpeptidase-like"/>
    <property type="match status" value="1"/>
</dbReference>
<dbReference type="Proteomes" id="UP000823790">
    <property type="component" value="Unassembled WGS sequence"/>
</dbReference>
<dbReference type="GO" id="GO:0009002">
    <property type="term" value="F:serine-type D-Ala-D-Ala carboxypeptidase activity"/>
    <property type="evidence" value="ECO:0007669"/>
    <property type="project" value="UniProtKB-EC"/>
</dbReference>
<keyword evidence="4" id="KW-0121">Carboxypeptidase</keyword>
<proteinExistence type="inferred from homology"/>
<comment type="caution">
    <text evidence="4">The sequence shown here is derived from an EMBL/GenBank/DDBJ whole genome shotgun (WGS) entry which is preliminary data.</text>
</comment>
<accession>A0ABS4DI60</accession>
<dbReference type="PRINTS" id="PR00922">
    <property type="entry name" value="DADACBPTASE3"/>
</dbReference>
<evidence type="ECO:0000256" key="3">
    <source>
        <dbReference type="SAM" id="SignalP"/>
    </source>
</evidence>
<dbReference type="EMBL" id="JAGJRS010000001">
    <property type="protein sequence ID" value="MBP1472738.1"/>
    <property type="molecule type" value="Genomic_DNA"/>
</dbReference>
<keyword evidence="3" id="KW-0732">Signal</keyword>
<gene>
    <name evidence="4" type="primary">dacB</name>
    <name evidence="4" type="ORF">J7I44_00365</name>
</gene>
<dbReference type="InterPro" id="IPR012338">
    <property type="entry name" value="Beta-lactam/transpept-like"/>
</dbReference>
<evidence type="ECO:0000256" key="2">
    <source>
        <dbReference type="ARBA" id="ARBA00022801"/>
    </source>
</evidence>
<evidence type="ECO:0000313" key="5">
    <source>
        <dbReference type="Proteomes" id="UP000823790"/>
    </source>
</evidence>
<dbReference type="Gene3D" id="3.50.80.20">
    <property type="entry name" value="D-Ala-D-Ala carboxypeptidase C, peptidase S13"/>
    <property type="match status" value="1"/>
</dbReference>
<sequence>MKLPRLIALLAFALSPLPAAAMDLPATRAAIDAHLAQPRFAAARWGIAVVSLDSGRTLYAHDADKLFLPASTAKLYTAAVVLNGLDASYRIPTRVLGAAPGKRGRVQGPLVLYGMGDPSLGADPSTVDWADALADQLAARGARRVQGDLVADASYFAGPAIGDGWEATDLLAGFAASASALSVYENQLRLTMTPAARAGEPAQLAFDPAAAAMPLDNRLRTGAGNDINLYRAPGSELLHAFGSIPAESGPRSFRLAMADPARVAGQVLLQALERHGIAVDGQVRVRRWPQPADLPREETTVLAQVESPPLATLLREGLKRSQNLYLQNLLQLAGTRAHAAATDDPLAPSGFLGAADWGIHALRQLLERIGIPPSASLIGEGTGLSRRDLTTPNALVRLLAFLANGPDAARLREMLPVAGVDGTLASRMRNTPAAGNVHAKTGSMTYVNCLAGYVTSAAGEHLAFAILLNDYAPPEGMPASAEVDAIAVLLAELDERSL</sequence>
<dbReference type="NCBIfam" id="TIGR00666">
    <property type="entry name" value="PBP4"/>
    <property type="match status" value="1"/>
</dbReference>
<dbReference type="PANTHER" id="PTHR30023">
    <property type="entry name" value="D-ALANYL-D-ALANINE CARBOXYPEPTIDASE"/>
    <property type="match status" value="1"/>
</dbReference>
<feature type="signal peptide" evidence="3">
    <location>
        <begin position="1"/>
        <end position="21"/>
    </location>
</feature>
<keyword evidence="2 4" id="KW-0378">Hydrolase</keyword>
<keyword evidence="4" id="KW-0645">Protease</keyword>
<dbReference type="InterPro" id="IPR000667">
    <property type="entry name" value="Peptidase_S13"/>
</dbReference>
<reference evidence="4 5" key="1">
    <citation type="submission" date="2021-04" db="EMBL/GenBank/DDBJ databases">
        <authorList>
            <person name="Huq M.A."/>
        </authorList>
    </citation>
    <scope>NUCLEOTIDE SEQUENCE [LARGE SCALE GENOMIC DNA]</scope>
    <source>
        <strain evidence="4 5">MAH-13</strain>
    </source>
</reference>
<organism evidence="4 5">
    <name type="scientific">Frateuria flava</name>
    <dbReference type="NCBI Taxonomy" id="2821489"/>
    <lineage>
        <taxon>Bacteria</taxon>
        <taxon>Pseudomonadati</taxon>
        <taxon>Pseudomonadota</taxon>
        <taxon>Gammaproteobacteria</taxon>
        <taxon>Lysobacterales</taxon>
        <taxon>Rhodanobacteraceae</taxon>
        <taxon>Frateuria</taxon>
    </lineage>
</organism>
<dbReference type="EC" id="3.4.16.4" evidence="4"/>